<dbReference type="Gramene" id="Jr16_15090_p1">
    <property type="protein sequence ID" value="cds.Jr16_15090_p1"/>
    <property type="gene ID" value="Jr16_15090"/>
</dbReference>
<protein>
    <submittedName>
        <fullName evidence="2">Uncharacterized protein LOC109006504</fullName>
    </submittedName>
</protein>
<name>A0A2I4GBR1_JUGRE</name>
<evidence type="ECO:0000313" key="2">
    <source>
        <dbReference type="RefSeq" id="XP_018841338.1"/>
    </source>
</evidence>
<evidence type="ECO:0000313" key="1">
    <source>
        <dbReference type="Proteomes" id="UP000235220"/>
    </source>
</evidence>
<accession>A0A2I4GBR1</accession>
<dbReference type="PANTHER" id="PTHR33450">
    <property type="entry name" value="EMB|CAB67623.1-RELATED"/>
    <property type="match status" value="1"/>
</dbReference>
<dbReference type="Proteomes" id="UP000235220">
    <property type="component" value="Chromosome 16"/>
</dbReference>
<dbReference type="Pfam" id="PF05553">
    <property type="entry name" value="DUF761"/>
    <property type="match status" value="1"/>
</dbReference>
<dbReference type="STRING" id="51240.A0A2I4GBR1"/>
<dbReference type="OrthoDB" id="684076at2759"/>
<dbReference type="InterPro" id="IPR008480">
    <property type="entry name" value="DUF761_pln"/>
</dbReference>
<dbReference type="AlphaFoldDB" id="A0A2I4GBR1"/>
<sequence length="206" mass="23822">MKNKASLFLKQFISVFKSIAKAKSMAIKNKTSAVKARLIMFSLLKNKQSKLMLDSLSHKIHRLLGQHDGESQDEAGENSKAIVISNIALANEYSHSSSSHTQYLMHKVEADYEEEEGRDHDDGDDKYPDLRHSLFDDEDLDFEEDDQGGSIIDLVRNSKEEEGENFVLEDEIDNVADLFIRRFYKQIRLQKLQSFRRFQAMMERSL</sequence>
<proteinExistence type="predicted"/>
<dbReference type="KEGG" id="jre:109006504"/>
<organism evidence="1 2">
    <name type="scientific">Juglans regia</name>
    <name type="common">English walnut</name>
    <dbReference type="NCBI Taxonomy" id="51240"/>
    <lineage>
        <taxon>Eukaryota</taxon>
        <taxon>Viridiplantae</taxon>
        <taxon>Streptophyta</taxon>
        <taxon>Embryophyta</taxon>
        <taxon>Tracheophyta</taxon>
        <taxon>Spermatophyta</taxon>
        <taxon>Magnoliopsida</taxon>
        <taxon>eudicotyledons</taxon>
        <taxon>Gunneridae</taxon>
        <taxon>Pentapetalae</taxon>
        <taxon>rosids</taxon>
        <taxon>fabids</taxon>
        <taxon>Fagales</taxon>
        <taxon>Juglandaceae</taxon>
        <taxon>Juglans</taxon>
    </lineage>
</organism>
<keyword evidence="1" id="KW-1185">Reference proteome</keyword>
<dbReference type="GeneID" id="109006504"/>
<dbReference type="PANTHER" id="PTHR33450:SF31">
    <property type="entry name" value="EMB|CAB67623.1"/>
    <property type="match status" value="1"/>
</dbReference>
<gene>
    <name evidence="2" type="primary">LOC109006504</name>
</gene>
<dbReference type="RefSeq" id="XP_018841338.1">
    <property type="nucleotide sequence ID" value="XM_018985793.2"/>
</dbReference>
<dbReference type="FunCoup" id="A0A2I4GBR1">
    <property type="interactions" value="223"/>
</dbReference>
<reference evidence="2" key="1">
    <citation type="submission" date="2025-08" db="UniProtKB">
        <authorList>
            <consortium name="RefSeq"/>
        </authorList>
    </citation>
    <scope>IDENTIFICATION</scope>
    <source>
        <tissue evidence="2">Leaves</tissue>
    </source>
</reference>